<evidence type="ECO:0000313" key="1">
    <source>
        <dbReference type="EMBL" id="RJO77670.1"/>
    </source>
</evidence>
<accession>A0A3A4KSD6</accession>
<proteinExistence type="predicted"/>
<gene>
    <name evidence="1" type="ORF">D5S18_08025</name>
</gene>
<dbReference type="Proteomes" id="UP000266677">
    <property type="component" value="Unassembled WGS sequence"/>
</dbReference>
<evidence type="ECO:0008006" key="3">
    <source>
        <dbReference type="Google" id="ProtNLM"/>
    </source>
</evidence>
<name>A0A3A4KSD6_9NOCA</name>
<dbReference type="OrthoDB" id="3213425at2"/>
<dbReference type="EMBL" id="QZFU01000015">
    <property type="protein sequence ID" value="RJO77670.1"/>
    <property type="molecule type" value="Genomic_DNA"/>
</dbReference>
<protein>
    <recommendedName>
        <fullName evidence="3">Transcriptional regulator</fullName>
    </recommendedName>
</protein>
<reference evidence="1 2" key="1">
    <citation type="submission" date="2018-09" db="EMBL/GenBank/DDBJ databases">
        <title>YIM PH21274 draft genome.</title>
        <authorList>
            <person name="Miao C."/>
        </authorList>
    </citation>
    <scope>NUCLEOTIDE SEQUENCE [LARGE SCALE GENOMIC DNA]</scope>
    <source>
        <strain evidence="1 2">YIM PH 21724</strain>
    </source>
</reference>
<organism evidence="1 2">
    <name type="scientific">Nocardia panacis</name>
    <dbReference type="NCBI Taxonomy" id="2340916"/>
    <lineage>
        <taxon>Bacteria</taxon>
        <taxon>Bacillati</taxon>
        <taxon>Actinomycetota</taxon>
        <taxon>Actinomycetes</taxon>
        <taxon>Mycobacteriales</taxon>
        <taxon>Nocardiaceae</taxon>
        <taxon>Nocardia</taxon>
    </lineage>
</organism>
<dbReference type="AlphaFoldDB" id="A0A3A4KSD6"/>
<sequence>MHDAPLENPAPEAQTMMLRTVLGEAGWGPRDLTRAVNMWLAQRGRPGDRIDATAAYSWVRSGYCPHGDIAEVVATVLGDRLGRYITASQLWPGHTRAERITCGTRLPSEGSIDEAIRSLDQLAAGIRPAPISGSDLAAAAITGLRDPIELRGGSQGRDRIHHSQAGLIADHVTALRQLDDCQGGGALSLRYVSRELATVIDLLRSGSHEPAVQDSLLTSIADLAQLAGWMSFDSGATETAQRYLVLGIRIARAARDGDRAINAAGMLAYIAAEVDAGHDSVAITEAAATLPTSSLLLKARLAGRQASAHAAAGDIAAFRAASDRAQHLLDTARRDHTEPYLYYLTPDQLAAEAGYSLVQLARRTEVHRRPLLRQASDLLTPRANLDRDPGYQRSAVLHGCQLAQVHLMLGDLDGVVAAARRATTMLGDVQSGRCVTKLRGLHRDLLQRRRSRVVCEFLPELEHILGAL</sequence>
<comment type="caution">
    <text evidence="1">The sequence shown here is derived from an EMBL/GenBank/DDBJ whole genome shotgun (WGS) entry which is preliminary data.</text>
</comment>
<dbReference type="RefSeq" id="WP_120039195.1">
    <property type="nucleotide sequence ID" value="NZ_QZFU01000015.1"/>
</dbReference>
<evidence type="ECO:0000313" key="2">
    <source>
        <dbReference type="Proteomes" id="UP000266677"/>
    </source>
</evidence>
<keyword evidence="2" id="KW-1185">Reference proteome</keyword>